<dbReference type="EMBL" id="FNIN01000010">
    <property type="protein sequence ID" value="SDN87426.1"/>
    <property type="molecule type" value="Genomic_DNA"/>
</dbReference>
<feature type="domain" description="CBS" evidence="3">
    <location>
        <begin position="7"/>
        <end position="66"/>
    </location>
</feature>
<evidence type="ECO:0000256" key="2">
    <source>
        <dbReference type="PROSITE-ProRule" id="PRU00703"/>
    </source>
</evidence>
<dbReference type="STRING" id="206665.SAMN04488516_1103"/>
<proteinExistence type="predicted"/>
<dbReference type="InterPro" id="IPR000644">
    <property type="entry name" value="CBS_dom"/>
</dbReference>
<dbReference type="InterPro" id="IPR046342">
    <property type="entry name" value="CBS_dom_sf"/>
</dbReference>
<protein>
    <submittedName>
        <fullName evidence="5">Acetoin utilization protein AcuB</fullName>
    </submittedName>
</protein>
<dbReference type="Pfam" id="PF00571">
    <property type="entry name" value="CBS"/>
    <property type="match status" value="2"/>
</dbReference>
<evidence type="ECO:0000313" key="6">
    <source>
        <dbReference type="Proteomes" id="UP000199602"/>
    </source>
</evidence>
<gene>
    <name evidence="5" type="ORF">SAMN04488516_1103</name>
</gene>
<dbReference type="PANTHER" id="PTHR43080">
    <property type="entry name" value="CBS DOMAIN-CONTAINING PROTEIN CBSX3, MITOCHONDRIAL"/>
    <property type="match status" value="1"/>
</dbReference>
<keyword evidence="1 2" id="KW-0129">CBS domain</keyword>
<dbReference type="PROSITE" id="PS51671">
    <property type="entry name" value="ACT"/>
    <property type="match status" value="1"/>
</dbReference>
<dbReference type="InterPro" id="IPR002912">
    <property type="entry name" value="ACT_dom"/>
</dbReference>
<dbReference type="InterPro" id="IPR051257">
    <property type="entry name" value="Diverse_CBS-Domain"/>
</dbReference>
<evidence type="ECO:0000256" key="1">
    <source>
        <dbReference type="ARBA" id="ARBA00023122"/>
    </source>
</evidence>
<name>A0A1H0EYP9_9BACT</name>
<dbReference type="SUPFAM" id="SSF55021">
    <property type="entry name" value="ACT-like"/>
    <property type="match status" value="1"/>
</dbReference>
<dbReference type="OrthoDB" id="9802114at2"/>
<dbReference type="PANTHER" id="PTHR43080:SF2">
    <property type="entry name" value="CBS DOMAIN-CONTAINING PROTEIN"/>
    <property type="match status" value="1"/>
</dbReference>
<feature type="domain" description="ACT" evidence="4">
    <location>
        <begin position="144"/>
        <end position="221"/>
    </location>
</feature>
<evidence type="ECO:0000259" key="3">
    <source>
        <dbReference type="PROSITE" id="PS51371"/>
    </source>
</evidence>
<dbReference type="Proteomes" id="UP000199602">
    <property type="component" value="Unassembled WGS sequence"/>
</dbReference>
<sequence>MLIKDWMTKDVITVTPDTSMLKASKILKEKDIRRLPVVDDSGKLIGIITDRDIKEASPSKATTLDVHELYYLLSEIKVKDIMTPNPTTINVNDTVEKAAITMLKKKIEGMPVVDENEQVVGIITDTDIFKVLIDITGVYLGGIQMGFTLANKPGTLKEVLDVLKQHNARIISTLSSYEKPEQGKRQVYIRIHNMDKAEENQLKQNLESKFGLLYWIRDHLA</sequence>
<dbReference type="PROSITE" id="PS51371">
    <property type="entry name" value="CBS"/>
    <property type="match status" value="2"/>
</dbReference>
<feature type="domain" description="CBS" evidence="3">
    <location>
        <begin position="82"/>
        <end position="138"/>
    </location>
</feature>
<dbReference type="AlphaFoldDB" id="A0A1H0EYP9"/>
<dbReference type="Gene3D" id="3.10.580.10">
    <property type="entry name" value="CBS-domain"/>
    <property type="match status" value="2"/>
</dbReference>
<dbReference type="InterPro" id="IPR045865">
    <property type="entry name" value="ACT-like_dom_sf"/>
</dbReference>
<dbReference type="SUPFAM" id="SSF54631">
    <property type="entry name" value="CBS-domain pair"/>
    <property type="match status" value="1"/>
</dbReference>
<evidence type="ECO:0000259" key="4">
    <source>
        <dbReference type="PROSITE" id="PS51671"/>
    </source>
</evidence>
<accession>A0A1H0EYP9</accession>
<dbReference type="CDD" id="cd04584">
    <property type="entry name" value="CBS_pair_AcuB_like"/>
    <property type="match status" value="1"/>
</dbReference>
<reference evidence="5 6" key="1">
    <citation type="submission" date="2016-10" db="EMBL/GenBank/DDBJ databases">
        <authorList>
            <person name="de Groot N.N."/>
        </authorList>
    </citation>
    <scope>NUCLEOTIDE SEQUENCE [LARGE SCALE GENOMIC DNA]</scope>
    <source>
        <strain evidence="5 6">DSM 15269</strain>
    </source>
</reference>
<dbReference type="RefSeq" id="WP_092065834.1">
    <property type="nucleotide sequence ID" value="NZ_FNIN01000010.1"/>
</dbReference>
<organism evidence="5 6">
    <name type="scientific">Desulfonauticus submarinus</name>
    <dbReference type="NCBI Taxonomy" id="206665"/>
    <lineage>
        <taxon>Bacteria</taxon>
        <taxon>Pseudomonadati</taxon>
        <taxon>Thermodesulfobacteriota</taxon>
        <taxon>Desulfovibrionia</taxon>
        <taxon>Desulfovibrionales</taxon>
        <taxon>Desulfonauticaceae</taxon>
        <taxon>Desulfonauticus</taxon>
    </lineage>
</organism>
<evidence type="ECO:0000313" key="5">
    <source>
        <dbReference type="EMBL" id="SDN87426.1"/>
    </source>
</evidence>
<dbReference type="SMART" id="SM00116">
    <property type="entry name" value="CBS"/>
    <property type="match status" value="2"/>
</dbReference>
<keyword evidence="6" id="KW-1185">Reference proteome</keyword>